<dbReference type="PROSITE" id="PS51471">
    <property type="entry name" value="FE2OG_OXY"/>
    <property type="match status" value="1"/>
</dbReference>
<dbReference type="Proteomes" id="UP001265550">
    <property type="component" value="Unassembled WGS sequence"/>
</dbReference>
<feature type="binding site" evidence="7">
    <location>
        <position position="96"/>
    </location>
    <ligand>
        <name>Fe cation</name>
        <dbReference type="ChEBI" id="CHEBI:24875"/>
    </ligand>
</feature>
<dbReference type="NCBIfam" id="NF003974">
    <property type="entry name" value="PRK05467.1-3"/>
    <property type="match status" value="1"/>
</dbReference>
<dbReference type="PANTHER" id="PTHR41536:SF1">
    <property type="entry name" value="PKHD-TYPE HYDROXYLASE YBIX"/>
    <property type="match status" value="1"/>
</dbReference>
<evidence type="ECO:0000313" key="10">
    <source>
        <dbReference type="Proteomes" id="UP001265550"/>
    </source>
</evidence>
<feature type="domain" description="Fe2OG dioxygenase" evidence="8">
    <location>
        <begin position="78"/>
        <end position="178"/>
    </location>
</feature>
<evidence type="ECO:0000256" key="1">
    <source>
        <dbReference type="ARBA" id="ARBA00001961"/>
    </source>
</evidence>
<keyword evidence="10" id="KW-1185">Reference proteome</keyword>
<comment type="cofactor">
    <cofactor evidence="7">
        <name>Fe(2+)</name>
        <dbReference type="ChEBI" id="CHEBI:29033"/>
    </cofactor>
    <text evidence="7">Binds 1 Fe(2+) ion per subunit.</text>
</comment>
<proteinExistence type="inferred from homology"/>
<keyword evidence="4 7" id="KW-0223">Dioxygenase</keyword>
<evidence type="ECO:0000259" key="8">
    <source>
        <dbReference type="PROSITE" id="PS51471"/>
    </source>
</evidence>
<feature type="binding site" evidence="7">
    <location>
        <position position="169"/>
    </location>
    <ligand>
        <name>2-oxoglutarate</name>
        <dbReference type="ChEBI" id="CHEBI:16810"/>
    </ligand>
</feature>
<protein>
    <submittedName>
        <fullName evidence="9">PKHD-type hydroxylase</fullName>
        <ecNumber evidence="9">1.14.11.-</ecNumber>
    </submittedName>
</protein>
<feature type="binding site" evidence="7">
    <location>
        <position position="98"/>
    </location>
    <ligand>
        <name>Fe cation</name>
        <dbReference type="ChEBI" id="CHEBI:24875"/>
    </ligand>
</feature>
<dbReference type="Pfam" id="PF18331">
    <property type="entry name" value="PKHD_C"/>
    <property type="match status" value="1"/>
</dbReference>
<dbReference type="SUPFAM" id="SSF51197">
    <property type="entry name" value="Clavaminate synthase-like"/>
    <property type="match status" value="1"/>
</dbReference>
<keyword evidence="2 7" id="KW-0479">Metal-binding</keyword>
<evidence type="ECO:0000313" key="9">
    <source>
        <dbReference type="EMBL" id="MDR7094211.1"/>
    </source>
</evidence>
<comment type="cofactor">
    <cofactor evidence="1 7">
        <name>L-ascorbate</name>
        <dbReference type="ChEBI" id="CHEBI:38290"/>
    </cofactor>
</comment>
<dbReference type="EMBL" id="JAVDWE010000004">
    <property type="protein sequence ID" value="MDR7094211.1"/>
    <property type="molecule type" value="Genomic_DNA"/>
</dbReference>
<comment type="caution">
    <text evidence="9">The sequence shown here is derived from an EMBL/GenBank/DDBJ whole genome shotgun (WGS) entry which is preliminary data.</text>
</comment>
<organism evidence="9 10">
    <name type="scientific">Hydrogenophaga laconesensis</name>
    <dbReference type="NCBI Taxonomy" id="1805971"/>
    <lineage>
        <taxon>Bacteria</taxon>
        <taxon>Pseudomonadati</taxon>
        <taxon>Pseudomonadota</taxon>
        <taxon>Betaproteobacteria</taxon>
        <taxon>Burkholderiales</taxon>
        <taxon>Comamonadaceae</taxon>
        <taxon>Hydrogenophaga</taxon>
    </lineage>
</organism>
<evidence type="ECO:0000256" key="2">
    <source>
        <dbReference type="ARBA" id="ARBA00022723"/>
    </source>
</evidence>
<gene>
    <name evidence="9" type="ORF">J2X09_001949</name>
</gene>
<dbReference type="InterPro" id="IPR005123">
    <property type="entry name" value="Oxoglu/Fe-dep_dioxygenase_dom"/>
</dbReference>
<keyword evidence="5 7" id="KW-0560">Oxidoreductase</keyword>
<dbReference type="InterPro" id="IPR041097">
    <property type="entry name" value="PKHD_C"/>
</dbReference>
<dbReference type="EC" id="1.14.11.-" evidence="9"/>
<sequence>MLLHIPQVLAQAEVAEIRQALDTQGWVDGLRSTGPQAANVKRNLQLDTSSPVFAPLSQRIAQALQRHPLFVSAVLPATMLPPMFNRYEGGGHYGNHIDNTIQTDRFTGQKVRTDVSTTVFLNDPDEYEGGELIAEDSFGTHEIKLDAGDAIVYPSTSLHRVEPVTRGVRVASFLWTQSLVRDAWRRSMLFELDMTILKLRNQFGDTAEVVALTGHYHKLLQQWAET</sequence>
<dbReference type="GO" id="GO:0016491">
    <property type="term" value="F:oxidoreductase activity"/>
    <property type="evidence" value="ECO:0007669"/>
    <property type="project" value="UniProtKB-KW"/>
</dbReference>
<evidence type="ECO:0000256" key="5">
    <source>
        <dbReference type="ARBA" id="ARBA00023002"/>
    </source>
</evidence>
<evidence type="ECO:0000256" key="3">
    <source>
        <dbReference type="ARBA" id="ARBA00022896"/>
    </source>
</evidence>
<evidence type="ECO:0000256" key="4">
    <source>
        <dbReference type="ARBA" id="ARBA00022964"/>
    </source>
</evidence>
<evidence type="ECO:0000256" key="6">
    <source>
        <dbReference type="ARBA" id="ARBA00023004"/>
    </source>
</evidence>
<dbReference type="SMART" id="SM00702">
    <property type="entry name" value="P4Hc"/>
    <property type="match status" value="1"/>
</dbReference>
<dbReference type="Pfam" id="PF13640">
    <property type="entry name" value="2OG-FeII_Oxy_3"/>
    <property type="match status" value="1"/>
</dbReference>
<feature type="binding site" evidence="7">
    <location>
        <position position="159"/>
    </location>
    <ligand>
        <name>Fe cation</name>
        <dbReference type="ChEBI" id="CHEBI:24875"/>
    </ligand>
</feature>
<dbReference type="InterPro" id="IPR006620">
    <property type="entry name" value="Pro_4_hyd_alph"/>
</dbReference>
<dbReference type="PANTHER" id="PTHR41536">
    <property type="entry name" value="PKHD-TYPE HYDROXYLASE YBIX"/>
    <property type="match status" value="1"/>
</dbReference>
<accession>A0ABU1V9Q3</accession>
<evidence type="ECO:0000256" key="7">
    <source>
        <dbReference type="HAMAP-Rule" id="MF_00657"/>
    </source>
</evidence>
<reference evidence="9 10" key="1">
    <citation type="submission" date="2023-07" db="EMBL/GenBank/DDBJ databases">
        <title>Sorghum-associated microbial communities from plants grown in Nebraska, USA.</title>
        <authorList>
            <person name="Schachtman D."/>
        </authorList>
    </citation>
    <scope>NUCLEOTIDE SEQUENCE [LARGE SCALE GENOMIC DNA]</scope>
    <source>
        <strain evidence="9 10">BE240</strain>
    </source>
</reference>
<dbReference type="Gene3D" id="2.60.120.620">
    <property type="entry name" value="q2cbj1_9rhob like domain"/>
    <property type="match status" value="1"/>
</dbReference>
<keyword evidence="6 7" id="KW-0408">Iron</keyword>
<keyword evidence="3 7" id="KW-0847">Vitamin C</keyword>
<dbReference type="NCBIfam" id="NF003975">
    <property type="entry name" value="PRK05467.1-4"/>
    <property type="match status" value="1"/>
</dbReference>
<dbReference type="InterPro" id="IPR044862">
    <property type="entry name" value="Pro_4_hyd_alph_FE2OG_OXY"/>
</dbReference>
<dbReference type="RefSeq" id="WP_204733089.1">
    <property type="nucleotide sequence ID" value="NZ_JAVDWE010000004.1"/>
</dbReference>
<name>A0ABU1V9Q3_9BURK</name>
<dbReference type="HAMAP" id="MF_00657">
    <property type="entry name" value="Hydroxyl_YbiX"/>
    <property type="match status" value="1"/>
</dbReference>
<dbReference type="InterPro" id="IPR023550">
    <property type="entry name" value="PKHD_hydroxylase"/>
</dbReference>
<dbReference type="Gene3D" id="4.10.860.20">
    <property type="entry name" value="Rabenosyn, Rab binding domain"/>
    <property type="match status" value="1"/>
</dbReference>